<keyword evidence="2" id="KW-1185">Reference proteome</keyword>
<evidence type="ECO:0000313" key="2">
    <source>
        <dbReference type="Proteomes" id="UP000054874"/>
    </source>
</evidence>
<accession>A0A0V8QDT1</accession>
<dbReference type="EMBL" id="LNAM01000162">
    <property type="protein sequence ID" value="KSV58736.1"/>
    <property type="molecule type" value="Genomic_DNA"/>
</dbReference>
<proteinExistence type="predicted"/>
<reference evidence="1 2" key="1">
    <citation type="submission" date="2015-11" db="EMBL/GenBank/DDBJ databases">
        <title>Butyribacter intestini gen. nov., sp. nov., a butyric acid-producing bacterium of the family Lachnospiraceae isolated from the human faeces.</title>
        <authorList>
            <person name="Zou Y."/>
            <person name="Xue W."/>
            <person name="Luo G."/>
            <person name="Lv M."/>
        </authorList>
    </citation>
    <scope>NUCLEOTIDE SEQUENCE [LARGE SCALE GENOMIC DNA]</scope>
    <source>
        <strain evidence="1 2">ACET-33324</strain>
    </source>
</reference>
<gene>
    <name evidence="1" type="ORF">ASU35_11775</name>
</gene>
<comment type="caution">
    <text evidence="1">The sequence shown here is derived from an EMBL/GenBank/DDBJ whole genome shotgun (WGS) entry which is preliminary data.</text>
</comment>
<protein>
    <submittedName>
        <fullName evidence="1">Uncharacterized protein</fullName>
    </submittedName>
</protein>
<evidence type="ECO:0000313" key="1">
    <source>
        <dbReference type="EMBL" id="KSV58736.1"/>
    </source>
</evidence>
<dbReference type="RefSeq" id="WP_058353006.1">
    <property type="nucleotide sequence ID" value="NZ_CABMMD010000162.1"/>
</dbReference>
<dbReference type="STRING" id="290052.ASU35_11775"/>
<dbReference type="Proteomes" id="UP000054874">
    <property type="component" value="Unassembled WGS sequence"/>
</dbReference>
<sequence length="179" mass="20989">MISNKRVACLNVQRKAYLFYHGRDMYKSRLIGEFFEQENDAGEVQYLFKINNSAIADDEVDKICLPGIDLSFRLDEYVRSGGIPYFVECCTIPDGRGDLKRFLDLVEMGFNDKFEFMLRTRAVTHHSNCYLGRTPDDTIDLNKYKEWGEYQKTHFPNLPCGNYENDFHEINKEIDHSKT</sequence>
<dbReference type="AlphaFoldDB" id="A0A0V8QDT1"/>
<organism evidence="1 2">
    <name type="scientific">Acetivibrio ethanolgignens</name>
    <dbReference type="NCBI Taxonomy" id="290052"/>
    <lineage>
        <taxon>Bacteria</taxon>
        <taxon>Bacillati</taxon>
        <taxon>Bacillota</taxon>
        <taxon>Clostridia</taxon>
        <taxon>Eubacteriales</taxon>
        <taxon>Oscillospiraceae</taxon>
        <taxon>Acetivibrio</taxon>
    </lineage>
</organism>
<name>A0A0V8QDT1_9FIRM</name>